<comment type="function">
    <text evidence="10">DNA-binding protein that plays a critical role in nucleoid compaction, genome replication and DNA replication and transcription. Binds to both ssDNA and dsDNA with a binding site covering about 15 nucleotides. Displays DNA-supercoiling activity only when associated with the viral DNA topoisomerase 2.</text>
</comment>
<dbReference type="GO" id="GO:0003677">
    <property type="term" value="F:DNA binding"/>
    <property type="evidence" value="ECO:0007669"/>
    <property type="project" value="UniProtKB-KW"/>
</dbReference>
<dbReference type="OrthoDB" id="1097035at2"/>
<accession>A0A401LZL7</accession>
<dbReference type="GO" id="GO:0006260">
    <property type="term" value="P:DNA replication"/>
    <property type="evidence" value="ECO:0007669"/>
    <property type="project" value="UniProtKB-KW"/>
</dbReference>
<dbReference type="InterPro" id="IPR000119">
    <property type="entry name" value="Hist_DNA-bd"/>
</dbReference>
<dbReference type="Gene3D" id="4.10.520.10">
    <property type="entry name" value="IHF-like DNA-binding proteins"/>
    <property type="match status" value="1"/>
</dbReference>
<dbReference type="RefSeq" id="WP_125042404.1">
    <property type="nucleotide sequence ID" value="NZ_BHWB01000016.1"/>
</dbReference>
<evidence type="ECO:0000313" key="13">
    <source>
        <dbReference type="Proteomes" id="UP000288079"/>
    </source>
</evidence>
<keyword evidence="7 12" id="KW-0238">DNA-binding</keyword>
<dbReference type="GO" id="GO:0030527">
    <property type="term" value="F:structural constituent of chromatin"/>
    <property type="evidence" value="ECO:0007669"/>
    <property type="project" value="InterPro"/>
</dbReference>
<evidence type="ECO:0000313" key="12">
    <source>
        <dbReference type="EMBL" id="GCB36937.1"/>
    </source>
</evidence>
<dbReference type="InterPro" id="IPR010992">
    <property type="entry name" value="IHF-like_DNA-bd_dom_sf"/>
</dbReference>
<dbReference type="SUPFAM" id="SSF47729">
    <property type="entry name" value="IHF-like DNA-binding proteins"/>
    <property type="match status" value="1"/>
</dbReference>
<evidence type="ECO:0000256" key="3">
    <source>
        <dbReference type="ARBA" id="ARBA00011738"/>
    </source>
</evidence>
<sequence>MAIQFEFYKNPKQDEEGRMGYHPRVVNFQHVTTQRLAAEIHSATTFGKAEVEAMLMELSRCMGNHLCEGERVHLDGIGYFQVTLQAVEPIHSITTRADKVRIKTVSFQPDKKLKSTFMHAHARRSKLKVHSESLSEEEIDRRLTEYFATRPVLRRIDMQSLCGFTESMASRQIRRLKALKKLENIGRPTQPIYVPGKGYYER</sequence>
<evidence type="ECO:0000256" key="1">
    <source>
        <dbReference type="ARBA" id="ARBA00004328"/>
    </source>
</evidence>
<keyword evidence="13" id="KW-1185">Reference proteome</keyword>
<evidence type="ECO:0000256" key="4">
    <source>
        <dbReference type="ARBA" id="ARBA00016145"/>
    </source>
</evidence>
<comment type="subunit">
    <text evidence="3">Homodimer.</text>
</comment>
<comment type="similarity">
    <text evidence="2">Belongs to the bacterial histone-like protein family.</text>
</comment>
<feature type="domain" description="HU" evidence="11">
    <location>
        <begin position="1"/>
        <end position="120"/>
    </location>
</feature>
<dbReference type="GO" id="GO:0005829">
    <property type="term" value="C:cytosol"/>
    <property type="evidence" value="ECO:0007669"/>
    <property type="project" value="TreeGrafter"/>
</dbReference>
<keyword evidence="5" id="KW-0235">DNA replication</keyword>
<evidence type="ECO:0000256" key="7">
    <source>
        <dbReference type="ARBA" id="ARBA00023125"/>
    </source>
</evidence>
<evidence type="ECO:0000256" key="6">
    <source>
        <dbReference type="ARBA" id="ARBA00022921"/>
    </source>
</evidence>
<reference evidence="12 13" key="1">
    <citation type="submission" date="2018-10" db="EMBL/GenBank/DDBJ databases">
        <title>Draft Genome Sequence of Bacteroides sp. KCTC 15687.</title>
        <authorList>
            <person name="Yu S.Y."/>
            <person name="Kim J.S."/>
            <person name="Oh B.S."/>
            <person name="Park S.H."/>
            <person name="Kang S.W."/>
            <person name="Park J.E."/>
            <person name="Choi S.H."/>
            <person name="Han K.I."/>
            <person name="Lee K.C."/>
            <person name="Eom M.K."/>
            <person name="Suh M.K."/>
            <person name="Lee D.H."/>
            <person name="Yoon H."/>
            <person name="Kim B."/>
            <person name="Yang S.J."/>
            <person name="Lee J.S."/>
            <person name="Lee J.H."/>
        </authorList>
    </citation>
    <scope>NUCLEOTIDE SEQUENCE [LARGE SCALE GENOMIC DNA]</scope>
    <source>
        <strain evidence="12 13">KCTC 15687</strain>
    </source>
</reference>
<comment type="subcellular location">
    <subcellularLocation>
        <location evidence="1">Virion</location>
    </subcellularLocation>
</comment>
<protein>
    <recommendedName>
        <fullName evidence="4">Viral histone-like protein</fullName>
    </recommendedName>
    <alternativeName>
        <fullName evidence="9">DNA-binding protein pA104R</fullName>
    </alternativeName>
    <alternativeName>
        <fullName evidence="8">pA104R</fullName>
    </alternativeName>
</protein>
<evidence type="ECO:0000256" key="2">
    <source>
        <dbReference type="ARBA" id="ARBA00010529"/>
    </source>
</evidence>
<evidence type="ECO:0000256" key="8">
    <source>
        <dbReference type="ARBA" id="ARBA00033120"/>
    </source>
</evidence>
<name>A0A401LZL7_9BACE</name>
<dbReference type="Proteomes" id="UP000288079">
    <property type="component" value="Unassembled WGS sequence"/>
</dbReference>
<evidence type="ECO:0000256" key="10">
    <source>
        <dbReference type="ARBA" id="ARBA00046140"/>
    </source>
</evidence>
<keyword evidence="6" id="KW-0426">Late protein</keyword>
<dbReference type="Pfam" id="PF18291">
    <property type="entry name" value="HU-HIG"/>
    <property type="match status" value="1"/>
</dbReference>
<comment type="caution">
    <text evidence="12">The sequence shown here is derived from an EMBL/GenBank/DDBJ whole genome shotgun (WGS) entry which is preliminary data.</text>
</comment>
<dbReference type="InterPro" id="IPR041607">
    <property type="entry name" value="HU-HIG"/>
</dbReference>
<evidence type="ECO:0000256" key="9">
    <source>
        <dbReference type="ARBA" id="ARBA00033227"/>
    </source>
</evidence>
<evidence type="ECO:0000256" key="5">
    <source>
        <dbReference type="ARBA" id="ARBA00022705"/>
    </source>
</evidence>
<evidence type="ECO:0000259" key="11">
    <source>
        <dbReference type="Pfam" id="PF18291"/>
    </source>
</evidence>
<dbReference type="AlphaFoldDB" id="A0A401LZL7"/>
<dbReference type="PANTHER" id="PTHR33175">
    <property type="entry name" value="DNA-BINDING PROTEIN HU"/>
    <property type="match status" value="1"/>
</dbReference>
<dbReference type="EMBL" id="BHWB01000016">
    <property type="protein sequence ID" value="GCB36937.1"/>
    <property type="molecule type" value="Genomic_DNA"/>
</dbReference>
<organism evidence="12 13">
    <name type="scientific">Bacteroides faecalis</name>
    <dbReference type="NCBI Taxonomy" id="2447885"/>
    <lineage>
        <taxon>Bacteria</taxon>
        <taxon>Pseudomonadati</taxon>
        <taxon>Bacteroidota</taxon>
        <taxon>Bacteroidia</taxon>
        <taxon>Bacteroidales</taxon>
        <taxon>Bacteroidaceae</taxon>
        <taxon>Bacteroides</taxon>
    </lineage>
</organism>
<dbReference type="PANTHER" id="PTHR33175:SF13">
    <property type="entry name" value="HISTONE-LIKE PROTEIN"/>
    <property type="match status" value="1"/>
</dbReference>
<proteinExistence type="inferred from homology"/>
<gene>
    <name evidence="12" type="ORF">KGMB02408_38820</name>
</gene>